<comment type="caution">
    <text evidence="15">The sequence shown here is derived from an EMBL/GenBank/DDBJ whole genome shotgun (WGS) entry which is preliminary data.</text>
</comment>
<keyword evidence="5" id="KW-1003">Cell membrane</keyword>
<evidence type="ECO:0000256" key="2">
    <source>
        <dbReference type="ARBA" id="ARBA00004651"/>
    </source>
</evidence>
<keyword evidence="16" id="KW-1185">Reference proteome</keyword>
<dbReference type="GO" id="GO:0006824">
    <property type="term" value="P:cobalt ion transport"/>
    <property type="evidence" value="ECO:0007669"/>
    <property type="project" value="UniProtKB-KW"/>
</dbReference>
<keyword evidence="9" id="KW-0406">Ion transport</keyword>
<keyword evidence="6" id="KW-0533">Nickel</keyword>
<dbReference type="EMBL" id="JAGIYY010000012">
    <property type="protein sequence ID" value="MBP0441271.1"/>
    <property type="molecule type" value="Genomic_DNA"/>
</dbReference>
<keyword evidence="4 13" id="KW-0813">Transport</keyword>
<evidence type="ECO:0000256" key="6">
    <source>
        <dbReference type="ARBA" id="ARBA00022596"/>
    </source>
</evidence>
<feature type="transmembrane region" description="Helical" evidence="13">
    <location>
        <begin position="264"/>
        <end position="285"/>
    </location>
</feature>
<name>A0A8J7R5E2_9HYPH</name>
<organism evidence="15 16">
    <name type="scientific">Tianweitania sediminis</name>
    <dbReference type="NCBI Taxonomy" id="1502156"/>
    <lineage>
        <taxon>Bacteria</taxon>
        <taxon>Pseudomonadati</taxon>
        <taxon>Pseudomonadota</taxon>
        <taxon>Alphaproteobacteria</taxon>
        <taxon>Hyphomicrobiales</taxon>
        <taxon>Phyllobacteriaceae</taxon>
        <taxon>Tianweitania</taxon>
    </lineage>
</organism>
<accession>A0A8J7R5E2</accession>
<dbReference type="GO" id="GO:0032025">
    <property type="term" value="P:response to cobalt ion"/>
    <property type="evidence" value="ECO:0007669"/>
    <property type="project" value="TreeGrafter"/>
</dbReference>
<dbReference type="PANTHER" id="PTHR40659">
    <property type="entry name" value="NICKEL/COBALT EFFLUX SYSTEM RCNA"/>
    <property type="match status" value="1"/>
</dbReference>
<reference evidence="15" key="1">
    <citation type="submission" date="2021-03" db="EMBL/GenBank/DDBJ databases">
        <title>Genome sequencing and assembly of Tianweitania sediminis.</title>
        <authorList>
            <person name="Chhetri G."/>
        </authorList>
    </citation>
    <scope>NUCLEOTIDE SEQUENCE</scope>
    <source>
        <strain evidence="15">Z8</strain>
    </source>
</reference>
<gene>
    <name evidence="15" type="ORF">J5Y06_21705</name>
</gene>
<evidence type="ECO:0000256" key="10">
    <source>
        <dbReference type="ARBA" id="ARBA00023112"/>
    </source>
</evidence>
<comment type="function">
    <text evidence="1">Efflux system for nickel and cobalt.</text>
</comment>
<dbReference type="RefSeq" id="WP_209337295.1">
    <property type="nucleotide sequence ID" value="NZ_JAGIYY010000012.1"/>
</dbReference>
<keyword evidence="12" id="KW-0170">Cobalt</keyword>
<comment type="subcellular location">
    <subcellularLocation>
        <location evidence="2 13">Cell membrane</location>
        <topology evidence="2 13">Multi-pass membrane protein</topology>
    </subcellularLocation>
</comment>
<feature type="chain" id="PRO_5035229953" description="Nickel/cobalt efflux system" evidence="14">
    <location>
        <begin position="29"/>
        <end position="363"/>
    </location>
</feature>
<evidence type="ECO:0000256" key="7">
    <source>
        <dbReference type="ARBA" id="ARBA00022692"/>
    </source>
</evidence>
<evidence type="ECO:0000256" key="12">
    <source>
        <dbReference type="ARBA" id="ARBA00023285"/>
    </source>
</evidence>
<keyword evidence="14" id="KW-0732">Signal</keyword>
<keyword evidence="7 13" id="KW-0812">Transmembrane</keyword>
<feature type="transmembrane region" description="Helical" evidence="13">
    <location>
        <begin position="339"/>
        <end position="361"/>
    </location>
</feature>
<protein>
    <recommendedName>
        <fullName evidence="13">Nickel/cobalt efflux system</fullName>
    </recommendedName>
</protein>
<evidence type="ECO:0000256" key="14">
    <source>
        <dbReference type="SAM" id="SignalP"/>
    </source>
</evidence>
<proteinExistence type="inferred from homology"/>
<dbReference type="PANTHER" id="PTHR40659:SF1">
    <property type="entry name" value="NICKEL_COBALT EFFLUX SYSTEM RCNA"/>
    <property type="match status" value="1"/>
</dbReference>
<dbReference type="GO" id="GO:0005886">
    <property type="term" value="C:plasma membrane"/>
    <property type="evidence" value="ECO:0007669"/>
    <property type="project" value="UniProtKB-SubCell"/>
</dbReference>
<comment type="similarity">
    <text evidence="13">Belongs to the NiCoT transporter (TC 2.A.52) family.</text>
</comment>
<feature type="transmembrane region" description="Helical" evidence="13">
    <location>
        <begin position="291"/>
        <end position="318"/>
    </location>
</feature>
<evidence type="ECO:0000256" key="11">
    <source>
        <dbReference type="ARBA" id="ARBA00023136"/>
    </source>
</evidence>
<evidence type="ECO:0000256" key="13">
    <source>
        <dbReference type="RuleBase" id="RU362101"/>
    </source>
</evidence>
<evidence type="ECO:0000313" key="15">
    <source>
        <dbReference type="EMBL" id="MBP0441271.1"/>
    </source>
</evidence>
<feature type="transmembrane region" description="Helical" evidence="13">
    <location>
        <begin position="79"/>
        <end position="98"/>
    </location>
</feature>
<feature type="transmembrane region" description="Helical" evidence="13">
    <location>
        <begin position="156"/>
        <end position="175"/>
    </location>
</feature>
<evidence type="ECO:0000313" key="16">
    <source>
        <dbReference type="Proteomes" id="UP000666240"/>
    </source>
</evidence>
<dbReference type="Proteomes" id="UP000666240">
    <property type="component" value="Unassembled WGS sequence"/>
</dbReference>
<keyword evidence="10" id="KW-0921">Nickel transport</keyword>
<evidence type="ECO:0000256" key="5">
    <source>
        <dbReference type="ARBA" id="ARBA00022475"/>
    </source>
</evidence>
<feature type="transmembrane region" description="Helical" evidence="13">
    <location>
        <begin position="119"/>
        <end position="144"/>
    </location>
</feature>
<sequence>MIKTFLRCGLALLVVAFALTHILGAAHAQSSLGIGTAEPSIAPTGLLAGLFQWINTHQQAFYRSMTAALKGMRDDTGQLWLLIGLSFAYGIFHAAGPGHGKVVIASYMLANDVALRRGIALSVVSSLLQAVSAIIVIGAVFLFLRGTAFSMTDATHWLEVASFALVAVYGGWLLWRKLHRFLPVLMPRQALATAGGPLHDLFDAQPPCASGVTSQGRAATPLAASRFQAAEANPGEIRICEDCGQSHAVDPAALGDERLDWRSAWAAVLAVGIRPCSGALIVLTFSLLNGLWFGGIVSVFAMAVGTAVTVAALAILAVSAKHGALAMAGGGKIGTTLHVIIEIAGAAALLLIGLLLLGASLSA</sequence>
<evidence type="ECO:0000256" key="3">
    <source>
        <dbReference type="ARBA" id="ARBA00022426"/>
    </source>
</evidence>
<dbReference type="Pfam" id="PF03824">
    <property type="entry name" value="NicO"/>
    <property type="match status" value="1"/>
</dbReference>
<evidence type="ECO:0000256" key="9">
    <source>
        <dbReference type="ARBA" id="ARBA00023065"/>
    </source>
</evidence>
<keyword evidence="3" id="KW-0171">Cobalt transport</keyword>
<dbReference type="GO" id="GO:0015099">
    <property type="term" value="F:nickel cation transmembrane transporter activity"/>
    <property type="evidence" value="ECO:0007669"/>
    <property type="project" value="UniProtKB-UniRule"/>
</dbReference>
<keyword evidence="8 13" id="KW-1133">Transmembrane helix</keyword>
<evidence type="ECO:0000256" key="8">
    <source>
        <dbReference type="ARBA" id="ARBA00022989"/>
    </source>
</evidence>
<dbReference type="InterPro" id="IPR011541">
    <property type="entry name" value="Ni/Co_transpt_high_affinity"/>
</dbReference>
<dbReference type="InterPro" id="IPR051224">
    <property type="entry name" value="NiCoT_RcnA"/>
</dbReference>
<feature type="signal peptide" evidence="14">
    <location>
        <begin position="1"/>
        <end position="28"/>
    </location>
</feature>
<dbReference type="GO" id="GO:0046583">
    <property type="term" value="F:monoatomic cation efflux transmembrane transporter activity"/>
    <property type="evidence" value="ECO:0007669"/>
    <property type="project" value="TreeGrafter"/>
</dbReference>
<evidence type="ECO:0000256" key="4">
    <source>
        <dbReference type="ARBA" id="ARBA00022448"/>
    </source>
</evidence>
<evidence type="ECO:0000256" key="1">
    <source>
        <dbReference type="ARBA" id="ARBA00002510"/>
    </source>
</evidence>
<dbReference type="GO" id="GO:0010045">
    <property type="term" value="P:response to nickel cation"/>
    <property type="evidence" value="ECO:0007669"/>
    <property type="project" value="TreeGrafter"/>
</dbReference>
<keyword evidence="11 13" id="KW-0472">Membrane</keyword>
<dbReference type="AlphaFoldDB" id="A0A8J7R5E2"/>